<sequence length="120" mass="13682">MCRQLIQMDLKRVEYPFKVDDITIGTSSFFSANGTTLAHIYRVNGSLDNVSRESLSNMMDLRRKEHLISPVILKSEYTMCYCYELEYGGVVMIVTHPTGVCEGRLITDELKTLIHISKSN</sequence>
<keyword evidence="2" id="KW-1185">Reference proteome</keyword>
<keyword evidence="1" id="KW-0614">Plasmid</keyword>
<evidence type="ECO:0000313" key="1">
    <source>
        <dbReference type="EMBL" id="QWG10790.1"/>
    </source>
</evidence>
<dbReference type="EMBL" id="CP076131">
    <property type="protein sequence ID" value="QWG10790.1"/>
    <property type="molecule type" value="Genomic_DNA"/>
</dbReference>
<protein>
    <submittedName>
        <fullName evidence="1">Uncharacterized protein</fullName>
    </submittedName>
</protein>
<name>A0ABX8H6I5_9BACT</name>
<dbReference type="Proteomes" id="UP000682802">
    <property type="component" value="Plasmid p2"/>
</dbReference>
<gene>
    <name evidence="1" type="ORF">KM029_26655</name>
</gene>
<geneLocation type="plasmid" evidence="1 2">
    <name>p2</name>
</geneLocation>
<accession>A0ABX8H6I5</accession>
<organism evidence="1 2">
    <name type="scientific">Flammeovirga kamogawensis</name>
    <dbReference type="NCBI Taxonomy" id="373891"/>
    <lineage>
        <taxon>Bacteria</taxon>
        <taxon>Pseudomonadati</taxon>
        <taxon>Bacteroidota</taxon>
        <taxon>Cytophagia</taxon>
        <taxon>Cytophagales</taxon>
        <taxon>Flammeovirgaceae</taxon>
        <taxon>Flammeovirga</taxon>
    </lineage>
</organism>
<evidence type="ECO:0000313" key="2">
    <source>
        <dbReference type="Proteomes" id="UP000682802"/>
    </source>
</evidence>
<dbReference type="RefSeq" id="WP_144077379.1">
    <property type="nucleotide sequence ID" value="NZ_CP076131.1"/>
</dbReference>
<reference evidence="1 2" key="1">
    <citation type="submission" date="2021-05" db="EMBL/GenBank/DDBJ databases">
        <title>Comparative genomic studies on the polysaccharide-degrading batcterial strains of the Flammeovirga genus.</title>
        <authorList>
            <person name="Zewei F."/>
            <person name="Zheng Z."/>
            <person name="Yu L."/>
            <person name="Ruyue G."/>
            <person name="Yanhong M."/>
            <person name="Yuanyuan C."/>
            <person name="Jingyan G."/>
            <person name="Wenjun H."/>
        </authorList>
    </citation>
    <scope>NUCLEOTIDE SEQUENCE [LARGE SCALE GENOMIC DNA]</scope>
    <source>
        <strain evidence="1 2">YS10</strain>
        <plasmid evidence="1 2">p2</plasmid>
    </source>
</reference>
<proteinExistence type="predicted"/>